<evidence type="ECO:0000313" key="2">
    <source>
        <dbReference type="Proteomes" id="UP000789405"/>
    </source>
</evidence>
<evidence type="ECO:0000313" key="1">
    <source>
        <dbReference type="EMBL" id="CAG8815362.1"/>
    </source>
</evidence>
<gene>
    <name evidence="1" type="ORF">DERYTH_LOCUS26102</name>
</gene>
<organism evidence="1 2">
    <name type="scientific">Dentiscutata erythropus</name>
    <dbReference type="NCBI Taxonomy" id="1348616"/>
    <lineage>
        <taxon>Eukaryota</taxon>
        <taxon>Fungi</taxon>
        <taxon>Fungi incertae sedis</taxon>
        <taxon>Mucoromycota</taxon>
        <taxon>Glomeromycotina</taxon>
        <taxon>Glomeromycetes</taxon>
        <taxon>Diversisporales</taxon>
        <taxon>Gigasporaceae</taxon>
        <taxon>Dentiscutata</taxon>
    </lineage>
</organism>
<sequence length="132" mass="16281">FDFYREQADVKTVPKSYKEIGKTGKIWKEIKKRKNEIPDKLYKKLRDTCIDSYNYLDMKLKLIVATSWKSYTTKYNESKKKDYVMDNIIKNLTEYQDEKIYNSLLHEWEEKSFVIFEEFRNKNMTYKYKDYL</sequence>
<feature type="non-terminal residue" evidence="1">
    <location>
        <position position="1"/>
    </location>
</feature>
<keyword evidence="2" id="KW-1185">Reference proteome</keyword>
<comment type="caution">
    <text evidence="1">The sequence shown here is derived from an EMBL/GenBank/DDBJ whole genome shotgun (WGS) entry which is preliminary data.</text>
</comment>
<accession>A0A9N9K7B5</accession>
<proteinExistence type="predicted"/>
<reference evidence="1" key="1">
    <citation type="submission" date="2021-06" db="EMBL/GenBank/DDBJ databases">
        <authorList>
            <person name="Kallberg Y."/>
            <person name="Tangrot J."/>
            <person name="Rosling A."/>
        </authorList>
    </citation>
    <scope>NUCLEOTIDE SEQUENCE</scope>
    <source>
        <strain evidence="1">MA453B</strain>
    </source>
</reference>
<name>A0A9N9K7B5_9GLOM</name>
<dbReference type="AlphaFoldDB" id="A0A9N9K7B5"/>
<protein>
    <submittedName>
        <fullName evidence="1">4034_t:CDS:1</fullName>
    </submittedName>
</protein>
<feature type="non-terminal residue" evidence="1">
    <location>
        <position position="132"/>
    </location>
</feature>
<dbReference type="Proteomes" id="UP000789405">
    <property type="component" value="Unassembled WGS sequence"/>
</dbReference>
<dbReference type="OrthoDB" id="10356508at2759"/>
<dbReference type="EMBL" id="CAJVPY010052480">
    <property type="protein sequence ID" value="CAG8815362.1"/>
    <property type="molecule type" value="Genomic_DNA"/>
</dbReference>